<dbReference type="RefSeq" id="WP_044618298.1">
    <property type="nucleotide sequence ID" value="NZ_CP007142.1"/>
</dbReference>
<dbReference type="HOGENOM" id="CLU_2167405_0_0_6"/>
<accession>A0A0C5VPW4</accession>
<name>A0A0C5VPW4_9GAMM</name>
<sequence length="110" mass="12839">MGLILLTAIVMVVIFAGFMLLRRPVYRISQENVERLLEMMLARKASLNDWHVFLAVPIHYDEYLENIRHLCLEIEESESCVINTRILTNKGEEALREILAELKQHGIKDF</sequence>
<dbReference type="AlphaFoldDB" id="A0A0C5VPW4"/>
<organism evidence="1 2">
    <name type="scientific">Gynuella sunshinyii YC6258</name>
    <dbReference type="NCBI Taxonomy" id="1445510"/>
    <lineage>
        <taxon>Bacteria</taxon>
        <taxon>Pseudomonadati</taxon>
        <taxon>Pseudomonadota</taxon>
        <taxon>Gammaproteobacteria</taxon>
        <taxon>Oceanospirillales</taxon>
        <taxon>Saccharospirillaceae</taxon>
        <taxon>Gynuella</taxon>
    </lineage>
</organism>
<dbReference type="EMBL" id="CP007142">
    <property type="protein sequence ID" value="AJQ96241.1"/>
    <property type="molecule type" value="Genomic_DNA"/>
</dbReference>
<protein>
    <submittedName>
        <fullName evidence="1">Uncharacterized protein</fullName>
    </submittedName>
</protein>
<keyword evidence="2" id="KW-1185">Reference proteome</keyword>
<gene>
    <name evidence="1" type="ORF">YC6258_04207</name>
</gene>
<dbReference type="Proteomes" id="UP000032266">
    <property type="component" value="Chromosome"/>
</dbReference>
<proteinExistence type="predicted"/>
<reference evidence="1 2" key="1">
    <citation type="submission" date="2014-01" db="EMBL/GenBank/DDBJ databases">
        <title>Full genme sequencing of cellulolytic bacterium Gynuella sunshinyii YC6258T gen. nov., sp. nov.</title>
        <authorList>
            <person name="Khan H."/>
            <person name="Chung E.J."/>
            <person name="Chung Y.R."/>
        </authorList>
    </citation>
    <scope>NUCLEOTIDE SEQUENCE [LARGE SCALE GENOMIC DNA]</scope>
    <source>
        <strain evidence="1 2">YC6258</strain>
    </source>
</reference>
<dbReference type="KEGG" id="gsn:YC6258_04207"/>
<dbReference type="OrthoDB" id="6120993at2"/>
<evidence type="ECO:0000313" key="2">
    <source>
        <dbReference type="Proteomes" id="UP000032266"/>
    </source>
</evidence>
<evidence type="ECO:0000313" key="1">
    <source>
        <dbReference type="EMBL" id="AJQ96241.1"/>
    </source>
</evidence>